<dbReference type="Proteomes" id="UP000011991">
    <property type="component" value="Unassembled WGS sequence"/>
</dbReference>
<name>M5RDB5_9BACT</name>
<dbReference type="EMBL" id="ANOG01000804">
    <property type="protein sequence ID" value="EMI17370.1"/>
    <property type="molecule type" value="Genomic_DNA"/>
</dbReference>
<feature type="region of interest" description="Disordered" evidence="1">
    <location>
        <begin position="1"/>
        <end position="31"/>
    </location>
</feature>
<protein>
    <submittedName>
        <fullName evidence="2">Uncharacterized protein</fullName>
    </submittedName>
</protein>
<reference evidence="2 3" key="1">
    <citation type="journal article" date="2013" name="Mar. Genomics">
        <title>Expression of sulfatases in Rhodopirellula baltica and the diversity of sulfatases in the genus Rhodopirellula.</title>
        <authorList>
            <person name="Wegner C.E."/>
            <person name="Richter-Heitmann T."/>
            <person name="Klindworth A."/>
            <person name="Klockow C."/>
            <person name="Richter M."/>
            <person name="Achstetter T."/>
            <person name="Glockner F.O."/>
            <person name="Harder J."/>
        </authorList>
    </citation>
    <scope>NUCLEOTIDE SEQUENCE [LARGE SCALE GENOMIC DNA]</scope>
    <source>
        <strain evidence="2 3">SM1</strain>
    </source>
</reference>
<proteinExistence type="predicted"/>
<accession>M5RDB5</accession>
<evidence type="ECO:0000313" key="2">
    <source>
        <dbReference type="EMBL" id="EMI17370.1"/>
    </source>
</evidence>
<dbReference type="PATRIC" id="fig|1265738.3.peg.5703"/>
<evidence type="ECO:0000313" key="3">
    <source>
        <dbReference type="Proteomes" id="UP000011991"/>
    </source>
</evidence>
<organism evidence="2 3">
    <name type="scientific">Rhodopirellula maiorica SM1</name>
    <dbReference type="NCBI Taxonomy" id="1265738"/>
    <lineage>
        <taxon>Bacteria</taxon>
        <taxon>Pseudomonadati</taxon>
        <taxon>Planctomycetota</taxon>
        <taxon>Planctomycetia</taxon>
        <taxon>Pirellulales</taxon>
        <taxon>Pirellulaceae</taxon>
        <taxon>Novipirellula</taxon>
    </lineage>
</organism>
<evidence type="ECO:0000256" key="1">
    <source>
        <dbReference type="SAM" id="MobiDB-lite"/>
    </source>
</evidence>
<comment type="caution">
    <text evidence="2">The sequence shown here is derived from an EMBL/GenBank/DDBJ whole genome shotgun (WGS) entry which is preliminary data.</text>
</comment>
<gene>
    <name evidence="2" type="ORF">RMSM_05704</name>
</gene>
<sequence length="103" mass="11825">MRSGRIGEAPNDDDPEYLPRDQPRRRKRGETVPVVCERIHDGVPRDAVGDYHRIRTRVSGNPLRPERERQVTAMTFSPRLLGMGRAAERVESMSMGMKCKFQC</sequence>
<dbReference type="AlphaFoldDB" id="M5RDB5"/>
<keyword evidence="3" id="KW-1185">Reference proteome</keyword>